<evidence type="ECO:0000313" key="3">
    <source>
        <dbReference type="Proteomes" id="UP000077202"/>
    </source>
</evidence>
<evidence type="ECO:0000256" key="1">
    <source>
        <dbReference type="SAM" id="MobiDB-lite"/>
    </source>
</evidence>
<organism evidence="2 3">
    <name type="scientific">Marchantia polymorpha subsp. ruderalis</name>
    <dbReference type="NCBI Taxonomy" id="1480154"/>
    <lineage>
        <taxon>Eukaryota</taxon>
        <taxon>Viridiplantae</taxon>
        <taxon>Streptophyta</taxon>
        <taxon>Embryophyta</taxon>
        <taxon>Marchantiophyta</taxon>
        <taxon>Marchantiopsida</taxon>
        <taxon>Marchantiidae</taxon>
        <taxon>Marchantiales</taxon>
        <taxon>Marchantiaceae</taxon>
        <taxon>Marchantia</taxon>
    </lineage>
</organism>
<accession>A0A176VH03</accession>
<evidence type="ECO:0000313" key="2">
    <source>
        <dbReference type="EMBL" id="OAE19601.1"/>
    </source>
</evidence>
<gene>
    <name evidence="2" type="ORF">AXG93_3756s1070</name>
</gene>
<dbReference type="EMBL" id="LVLJ01003810">
    <property type="protein sequence ID" value="OAE19601.1"/>
    <property type="molecule type" value="Genomic_DNA"/>
</dbReference>
<comment type="caution">
    <text evidence="2">The sequence shown here is derived from an EMBL/GenBank/DDBJ whole genome shotgun (WGS) entry which is preliminary data.</text>
</comment>
<dbReference type="Proteomes" id="UP000077202">
    <property type="component" value="Unassembled WGS sequence"/>
</dbReference>
<reference evidence="2" key="1">
    <citation type="submission" date="2016-03" db="EMBL/GenBank/DDBJ databases">
        <title>Mechanisms controlling the formation of the plant cell surface in tip-growing cells are functionally conserved among land plants.</title>
        <authorList>
            <person name="Honkanen S."/>
            <person name="Jones V.A."/>
            <person name="Morieri G."/>
            <person name="Champion C."/>
            <person name="Hetherington A.J."/>
            <person name="Kelly S."/>
            <person name="Saint-Marcoux D."/>
            <person name="Proust H."/>
            <person name="Prescott H."/>
            <person name="Dolan L."/>
        </authorList>
    </citation>
    <scope>NUCLEOTIDE SEQUENCE [LARGE SCALE GENOMIC DNA]</scope>
    <source>
        <tissue evidence="2">Whole gametophyte</tissue>
    </source>
</reference>
<dbReference type="AlphaFoldDB" id="A0A176VH03"/>
<protein>
    <submittedName>
        <fullName evidence="2">Uncharacterized protein</fullName>
    </submittedName>
</protein>
<feature type="region of interest" description="Disordered" evidence="1">
    <location>
        <begin position="125"/>
        <end position="161"/>
    </location>
</feature>
<sequence length="161" mass="17554">MKAESSATNEAQLSADIQKLEVACAELASLPSGRTVYLKKGNLFFRSDPKLVTSQQQSEYLISPEPQELAGLFQFGVEDAPPDCKLPGQSENILISPRNSGAMGFCETQPLPMVAKAIRRRDGAFEFRQRPPLSLPKLSPRSSDSESPDQIADFIISGTPQ</sequence>
<name>A0A176VH03_MARPO</name>
<proteinExistence type="predicted"/>
<keyword evidence="3" id="KW-1185">Reference proteome</keyword>
<feature type="compositionally biased region" description="Low complexity" evidence="1">
    <location>
        <begin position="130"/>
        <end position="142"/>
    </location>
</feature>